<dbReference type="GO" id="GO:0005524">
    <property type="term" value="F:ATP binding"/>
    <property type="evidence" value="ECO:0007669"/>
    <property type="project" value="UniProtKB-KW"/>
</dbReference>
<dbReference type="PROSITE" id="PS00211">
    <property type="entry name" value="ABC_TRANSPORTER_1"/>
    <property type="match status" value="1"/>
</dbReference>
<dbReference type="Pfam" id="PF00005">
    <property type="entry name" value="ABC_tran"/>
    <property type="match status" value="1"/>
</dbReference>
<dbReference type="SMART" id="SM00382">
    <property type="entry name" value="AAA"/>
    <property type="match status" value="1"/>
</dbReference>
<dbReference type="InterPro" id="IPR027417">
    <property type="entry name" value="P-loop_NTPase"/>
</dbReference>
<dbReference type="OrthoDB" id="9802185at2"/>
<evidence type="ECO:0000256" key="1">
    <source>
        <dbReference type="ARBA" id="ARBA00022448"/>
    </source>
</evidence>
<keyword evidence="5" id="KW-1185">Reference proteome</keyword>
<dbReference type="CDD" id="cd03261">
    <property type="entry name" value="ABC_Org_Solvent_Resistant"/>
    <property type="match status" value="1"/>
</dbReference>
<dbReference type="PANTHER" id="PTHR43023:SF3">
    <property type="entry name" value="PROTEIN TRIGALACTOSYLDIACYLGLYCEROL 3, CHLOROPLASTIC"/>
    <property type="match status" value="1"/>
</dbReference>
<evidence type="ECO:0000256" key="2">
    <source>
        <dbReference type="ARBA" id="ARBA00022741"/>
    </source>
</evidence>
<evidence type="ECO:0000256" key="3">
    <source>
        <dbReference type="ARBA" id="ARBA00022840"/>
    </source>
</evidence>
<dbReference type="InterPro" id="IPR003593">
    <property type="entry name" value="AAA+_ATPase"/>
</dbReference>
<keyword evidence="2" id="KW-0547">Nucleotide-binding</keyword>
<dbReference type="PANTHER" id="PTHR43023">
    <property type="entry name" value="PROTEIN TRIGALACTOSYLDIACYLGLYCEROL 3, CHLOROPLASTIC"/>
    <property type="match status" value="1"/>
</dbReference>
<protein>
    <submittedName>
        <fullName evidence="4">ABC transporter ATP-binding protein</fullName>
    </submittedName>
</protein>
<dbReference type="Proteomes" id="UP000287394">
    <property type="component" value="Chromosome"/>
</dbReference>
<dbReference type="FunCoup" id="A0A402CSB7">
    <property type="interactions" value="485"/>
</dbReference>
<reference evidence="4 5" key="1">
    <citation type="journal article" date="2019" name="Int. J. Syst. Evol. Microbiol.">
        <title>Capsulimonas corticalis gen. nov., sp. nov., an aerobic capsulated bacterium, of a novel bacterial order, Capsulimonadales ord. nov., of the class Armatimonadia of the phylum Armatimonadetes.</title>
        <authorList>
            <person name="Li J."/>
            <person name="Kudo C."/>
            <person name="Tonouchi A."/>
        </authorList>
    </citation>
    <scope>NUCLEOTIDE SEQUENCE [LARGE SCALE GENOMIC DNA]</scope>
    <source>
        <strain evidence="4 5">AX-7</strain>
    </source>
</reference>
<dbReference type="InterPro" id="IPR017871">
    <property type="entry name" value="ABC_transporter-like_CS"/>
</dbReference>
<gene>
    <name evidence="4" type="ORF">CCAX7_003720</name>
</gene>
<name>A0A402CSB7_9BACT</name>
<dbReference type="KEGG" id="ccot:CCAX7_003720"/>
<accession>A0A402CSB7</accession>
<dbReference type="GO" id="GO:0016887">
    <property type="term" value="F:ATP hydrolysis activity"/>
    <property type="evidence" value="ECO:0007669"/>
    <property type="project" value="InterPro"/>
</dbReference>
<dbReference type="AlphaFoldDB" id="A0A402CSB7"/>
<dbReference type="PROSITE" id="PS50893">
    <property type="entry name" value="ABC_TRANSPORTER_2"/>
    <property type="match status" value="1"/>
</dbReference>
<evidence type="ECO:0000313" key="4">
    <source>
        <dbReference type="EMBL" id="BDI28321.1"/>
    </source>
</evidence>
<proteinExistence type="predicted"/>
<sequence>MSFDANSADPAQSEEIEAAAPEQSRIVVKDLKYQVSGKQVLKGIDLEVNPGEILCVMGMSGCGKTTLLHCIGGLTRASSGEIWIGDSQIVGMAEDDLNHVRERMGMVFQYAALFDSLTVYENVAFGLMRRRRMRSKQIREIVSEKLALVGLPGTESLHPSELSGGMAKRVGLARAIAMAPEMLLYDEPTSGLDPVVASVVDELIMQMRDKLGVTSIVVSHNITSIFRISDKIAMLHEGEVLVYGSPDEIKSSKNPIVQQFILGHSHGPIEVAHR</sequence>
<keyword evidence="3 4" id="KW-0067">ATP-binding</keyword>
<dbReference type="RefSeq" id="WP_119320263.1">
    <property type="nucleotide sequence ID" value="NZ_AP025739.1"/>
</dbReference>
<dbReference type="Gene3D" id="3.40.50.300">
    <property type="entry name" value="P-loop containing nucleotide triphosphate hydrolases"/>
    <property type="match status" value="1"/>
</dbReference>
<keyword evidence="1" id="KW-0813">Transport</keyword>
<organism evidence="4 5">
    <name type="scientific">Capsulimonas corticalis</name>
    <dbReference type="NCBI Taxonomy" id="2219043"/>
    <lineage>
        <taxon>Bacteria</taxon>
        <taxon>Bacillati</taxon>
        <taxon>Armatimonadota</taxon>
        <taxon>Armatimonadia</taxon>
        <taxon>Capsulimonadales</taxon>
        <taxon>Capsulimonadaceae</taxon>
        <taxon>Capsulimonas</taxon>
    </lineage>
</organism>
<dbReference type="InterPro" id="IPR003439">
    <property type="entry name" value="ABC_transporter-like_ATP-bd"/>
</dbReference>
<evidence type="ECO:0000313" key="5">
    <source>
        <dbReference type="Proteomes" id="UP000287394"/>
    </source>
</evidence>
<dbReference type="EMBL" id="AP025739">
    <property type="protein sequence ID" value="BDI28321.1"/>
    <property type="molecule type" value="Genomic_DNA"/>
</dbReference>
<dbReference type="SUPFAM" id="SSF52540">
    <property type="entry name" value="P-loop containing nucleoside triphosphate hydrolases"/>
    <property type="match status" value="1"/>
</dbReference>